<dbReference type="Gene3D" id="3.10.20.280">
    <property type="entry name" value="RnfH-like"/>
    <property type="match status" value="1"/>
</dbReference>
<evidence type="ECO:0000313" key="3">
    <source>
        <dbReference type="EMBL" id="SHF31057.1"/>
    </source>
</evidence>
<dbReference type="SUPFAM" id="SSF54285">
    <property type="entry name" value="MoaD/ThiS"/>
    <property type="match status" value="1"/>
</dbReference>
<dbReference type="AlphaFoldDB" id="A0A1M5ALR8"/>
<dbReference type="Pfam" id="PF03658">
    <property type="entry name" value="Ub-RnfH"/>
    <property type="match status" value="1"/>
</dbReference>
<sequence length="112" mass="12338">MRITAVVSPSAGQVREVVLHLPCGATLQQARDAVLAQLQAEAGQQDMGHDWHWGIWGRQCPLDTVLTTDSRVEAYRSLTVDPKLARRTRFAQQGARGAGLFAQQRKNAKPGY</sequence>
<proteinExistence type="inferred from homology"/>
<dbReference type="EMBL" id="FQUZ01000018">
    <property type="protein sequence ID" value="SHF31057.1"/>
    <property type="molecule type" value="Genomic_DNA"/>
</dbReference>
<dbReference type="InterPro" id="IPR037021">
    <property type="entry name" value="RnfH_sf"/>
</dbReference>
<keyword evidence="4" id="KW-1185">Reference proteome</keyword>
<dbReference type="Proteomes" id="UP000184327">
    <property type="component" value="Unassembled WGS sequence"/>
</dbReference>
<dbReference type="InterPro" id="IPR016155">
    <property type="entry name" value="Mopterin_synth/thiamin_S_b"/>
</dbReference>
<comment type="similarity">
    <text evidence="1">Belongs to the UPF0125 (RnfH) family.</text>
</comment>
<name>A0A1M5ALR8_9BURK</name>
<organism evidence="3 4">
    <name type="scientific">Lampropedia hyalina DSM 16112</name>
    <dbReference type="NCBI Taxonomy" id="1122156"/>
    <lineage>
        <taxon>Bacteria</taxon>
        <taxon>Pseudomonadati</taxon>
        <taxon>Pseudomonadota</taxon>
        <taxon>Betaproteobacteria</taxon>
        <taxon>Burkholderiales</taxon>
        <taxon>Comamonadaceae</taxon>
        <taxon>Lampropedia</taxon>
    </lineage>
</organism>
<evidence type="ECO:0000256" key="1">
    <source>
        <dbReference type="ARBA" id="ARBA00010645"/>
    </source>
</evidence>
<feature type="region of interest" description="Disordered" evidence="2">
    <location>
        <begin position="93"/>
        <end position="112"/>
    </location>
</feature>
<protein>
    <submittedName>
        <fullName evidence="3">Uncharacterized protein</fullName>
    </submittedName>
</protein>
<evidence type="ECO:0000256" key="2">
    <source>
        <dbReference type="SAM" id="MobiDB-lite"/>
    </source>
</evidence>
<reference evidence="3 4" key="1">
    <citation type="submission" date="2016-11" db="EMBL/GenBank/DDBJ databases">
        <authorList>
            <person name="Jaros S."/>
            <person name="Januszkiewicz K."/>
            <person name="Wedrychowicz H."/>
        </authorList>
    </citation>
    <scope>NUCLEOTIDE SEQUENCE [LARGE SCALE GENOMIC DNA]</scope>
    <source>
        <strain evidence="3 4">DSM 16112</strain>
    </source>
</reference>
<dbReference type="InterPro" id="IPR005346">
    <property type="entry name" value="RnfH"/>
</dbReference>
<gene>
    <name evidence="3" type="ORF">SAMN02745117_01699</name>
</gene>
<evidence type="ECO:0000313" key="4">
    <source>
        <dbReference type="Proteomes" id="UP000184327"/>
    </source>
</evidence>
<accession>A0A1M5ALR8</accession>
<dbReference type="STRING" id="1122156.SAMN02745117_01699"/>